<keyword evidence="2" id="KW-1185">Reference proteome</keyword>
<evidence type="ECO:0000313" key="2">
    <source>
        <dbReference type="Proteomes" id="UP001165060"/>
    </source>
</evidence>
<sequence>MSSLGSTKALMTQTYRNKFTDTHCPEVRSDRVNISELLAFLFPAGFQHPLVAGRLIAFGMYGPLDSKLQLCSGERGMHKVQGYELNAMCDQFEREDIIQVYISPSRPLATLSSVEKAEMLEGANRNTKTTRGRLSQQMNNPQMPAFTAEQVVELFASCPRAEDGTYTFHDMQARVVQFRADRIRMLREMDIHGKVKDPPQWIMIETDPQLKARDMRAKYAIEMDEGMKATQAVSKRKLGGPGKGKARVSHFVAPETMFIKNEGFTPNEAAGATNKLLSSRVYKMANMSEMNDPGLVQNVQLMRQQAGRPRKEVAPWTPVYK</sequence>
<protein>
    <submittedName>
        <fullName evidence="1">Uncharacterized protein</fullName>
    </submittedName>
</protein>
<dbReference type="Proteomes" id="UP001165060">
    <property type="component" value="Unassembled WGS sequence"/>
</dbReference>
<name>A0ABQ6N0G6_9STRA</name>
<comment type="caution">
    <text evidence="1">The sequence shown here is derived from an EMBL/GenBank/DDBJ whole genome shotgun (WGS) entry which is preliminary data.</text>
</comment>
<gene>
    <name evidence="1" type="ORF">TeGR_g3691</name>
</gene>
<accession>A0ABQ6N0G6</accession>
<dbReference type="EMBL" id="BRYB01000763">
    <property type="protein sequence ID" value="GMI37178.1"/>
    <property type="molecule type" value="Genomic_DNA"/>
</dbReference>
<reference evidence="1 2" key="1">
    <citation type="journal article" date="2023" name="Commun. Biol.">
        <title>Genome analysis of Parmales, the sister group of diatoms, reveals the evolutionary specialization of diatoms from phago-mixotrophs to photoautotrophs.</title>
        <authorList>
            <person name="Ban H."/>
            <person name="Sato S."/>
            <person name="Yoshikawa S."/>
            <person name="Yamada K."/>
            <person name="Nakamura Y."/>
            <person name="Ichinomiya M."/>
            <person name="Sato N."/>
            <person name="Blanc-Mathieu R."/>
            <person name="Endo H."/>
            <person name="Kuwata A."/>
            <person name="Ogata H."/>
        </authorList>
    </citation>
    <scope>NUCLEOTIDE SEQUENCE [LARGE SCALE GENOMIC DNA]</scope>
</reference>
<proteinExistence type="predicted"/>
<evidence type="ECO:0000313" key="1">
    <source>
        <dbReference type="EMBL" id="GMI37178.1"/>
    </source>
</evidence>
<organism evidence="1 2">
    <name type="scientific">Tetraparma gracilis</name>
    <dbReference type="NCBI Taxonomy" id="2962635"/>
    <lineage>
        <taxon>Eukaryota</taxon>
        <taxon>Sar</taxon>
        <taxon>Stramenopiles</taxon>
        <taxon>Ochrophyta</taxon>
        <taxon>Bolidophyceae</taxon>
        <taxon>Parmales</taxon>
        <taxon>Triparmaceae</taxon>
        <taxon>Tetraparma</taxon>
    </lineage>
</organism>